<dbReference type="CDD" id="cd01863">
    <property type="entry name" value="Rab18"/>
    <property type="match status" value="1"/>
</dbReference>
<evidence type="ECO:0000256" key="5">
    <source>
        <dbReference type="ARBA" id="ARBA00022927"/>
    </source>
</evidence>
<dbReference type="PROSITE" id="PS51419">
    <property type="entry name" value="RAB"/>
    <property type="match status" value="1"/>
</dbReference>
<dbReference type="SUPFAM" id="SSF52540">
    <property type="entry name" value="P-loop containing nucleoside triphosphate hydrolases"/>
    <property type="match status" value="1"/>
</dbReference>
<protein>
    <submittedName>
        <fullName evidence="10">Ras-related protein Rab</fullName>
    </submittedName>
</protein>
<evidence type="ECO:0000256" key="4">
    <source>
        <dbReference type="ARBA" id="ARBA00022741"/>
    </source>
</evidence>
<evidence type="ECO:0000256" key="8">
    <source>
        <dbReference type="ARBA" id="ARBA00023289"/>
    </source>
</evidence>
<feature type="region of interest" description="Disordered" evidence="9">
    <location>
        <begin position="192"/>
        <end position="213"/>
    </location>
</feature>
<dbReference type="InterPro" id="IPR001806">
    <property type="entry name" value="Small_GTPase"/>
</dbReference>
<dbReference type="PROSITE" id="PS51420">
    <property type="entry name" value="RHO"/>
    <property type="match status" value="1"/>
</dbReference>
<proteinExistence type="inferred from homology"/>
<dbReference type="AlphaFoldDB" id="A0AAW2YJL6"/>
<keyword evidence="11" id="KW-1185">Reference proteome</keyword>
<dbReference type="SMART" id="SM00173">
    <property type="entry name" value="RAS"/>
    <property type="match status" value="1"/>
</dbReference>
<dbReference type="GO" id="GO:0005525">
    <property type="term" value="F:GTP binding"/>
    <property type="evidence" value="ECO:0007669"/>
    <property type="project" value="UniProtKB-KW"/>
</dbReference>
<organism evidence="10 11">
    <name type="scientific">Acrasis kona</name>
    <dbReference type="NCBI Taxonomy" id="1008807"/>
    <lineage>
        <taxon>Eukaryota</taxon>
        <taxon>Discoba</taxon>
        <taxon>Heterolobosea</taxon>
        <taxon>Tetramitia</taxon>
        <taxon>Eutetramitia</taxon>
        <taxon>Acrasidae</taxon>
        <taxon>Acrasis</taxon>
    </lineage>
</organism>
<sequence length="213" mass="24057">MTKSGTESYDHILKLLLIGDSAVGKSSILIQFTDDAFDEDIGTTIGVDFKVKYLNVFQKRVKLTIWDTAGQERFRTLTSSYYRGAQGVIMVYDVTNKESFLNLNNWIKEVDSYATYEDHIKLLVGNKIDLADQRQVTKQMGEKFARDHNMVFIECSAKTRVGVEQTFEEIARKILETDSLLDNSAPVRLGDSENAVSLQGEEEEEKESSGLCC</sequence>
<evidence type="ECO:0000256" key="6">
    <source>
        <dbReference type="ARBA" id="ARBA00023134"/>
    </source>
</evidence>
<keyword evidence="8" id="KW-0636">Prenylation</keyword>
<keyword evidence="2" id="KW-0813">Transport</keyword>
<keyword evidence="4" id="KW-0547">Nucleotide-binding</keyword>
<dbReference type="Proteomes" id="UP001431209">
    <property type="component" value="Unassembled WGS sequence"/>
</dbReference>
<dbReference type="InterPro" id="IPR027417">
    <property type="entry name" value="P-loop_NTPase"/>
</dbReference>
<dbReference type="EMBL" id="JAOPGA020000157">
    <property type="protein sequence ID" value="KAL0477274.1"/>
    <property type="molecule type" value="Genomic_DNA"/>
</dbReference>
<dbReference type="Gene3D" id="3.40.50.300">
    <property type="entry name" value="P-loop containing nucleotide triphosphate hydrolases"/>
    <property type="match status" value="1"/>
</dbReference>
<keyword evidence="7" id="KW-0449">Lipoprotein</keyword>
<dbReference type="GO" id="GO:0003924">
    <property type="term" value="F:GTPase activity"/>
    <property type="evidence" value="ECO:0007669"/>
    <property type="project" value="InterPro"/>
</dbReference>
<dbReference type="SMART" id="SM00174">
    <property type="entry name" value="RHO"/>
    <property type="match status" value="1"/>
</dbReference>
<evidence type="ECO:0000256" key="3">
    <source>
        <dbReference type="ARBA" id="ARBA00022481"/>
    </source>
</evidence>
<dbReference type="FunFam" id="3.40.50.300:FF:001312">
    <property type="entry name" value="Ras-related protein Rab-18"/>
    <property type="match status" value="1"/>
</dbReference>
<reference evidence="10 11" key="1">
    <citation type="submission" date="2024-03" db="EMBL/GenBank/DDBJ databases">
        <title>The Acrasis kona genome and developmental transcriptomes reveal deep origins of eukaryotic multicellular pathways.</title>
        <authorList>
            <person name="Sheikh S."/>
            <person name="Fu C.-J."/>
            <person name="Brown M.W."/>
            <person name="Baldauf S.L."/>
        </authorList>
    </citation>
    <scope>NUCLEOTIDE SEQUENCE [LARGE SCALE GENOMIC DNA]</scope>
    <source>
        <strain evidence="10 11">ATCC MYA-3509</strain>
    </source>
</reference>
<dbReference type="Pfam" id="PF00071">
    <property type="entry name" value="Ras"/>
    <property type="match status" value="1"/>
</dbReference>
<dbReference type="SMART" id="SM00175">
    <property type="entry name" value="RAB"/>
    <property type="match status" value="1"/>
</dbReference>
<keyword evidence="5" id="KW-0653">Protein transport</keyword>
<gene>
    <name evidence="10" type="ORF">AKO1_005470</name>
</gene>
<name>A0AAW2YJL6_9EUKA</name>
<evidence type="ECO:0000256" key="7">
    <source>
        <dbReference type="ARBA" id="ARBA00023288"/>
    </source>
</evidence>
<dbReference type="GO" id="GO:0015031">
    <property type="term" value="P:protein transport"/>
    <property type="evidence" value="ECO:0007669"/>
    <property type="project" value="UniProtKB-KW"/>
</dbReference>
<evidence type="ECO:0000313" key="11">
    <source>
        <dbReference type="Proteomes" id="UP001431209"/>
    </source>
</evidence>
<keyword evidence="3" id="KW-0488">Methylation</keyword>
<dbReference type="SMART" id="SM00176">
    <property type="entry name" value="RAN"/>
    <property type="match status" value="1"/>
</dbReference>
<comment type="caution">
    <text evidence="10">The sequence shown here is derived from an EMBL/GenBank/DDBJ whole genome shotgun (WGS) entry which is preliminary data.</text>
</comment>
<dbReference type="PANTHER" id="PTHR47977">
    <property type="entry name" value="RAS-RELATED PROTEIN RAB"/>
    <property type="match status" value="1"/>
</dbReference>
<dbReference type="InterPro" id="IPR005225">
    <property type="entry name" value="Small_GTP-bd"/>
</dbReference>
<evidence type="ECO:0000256" key="9">
    <source>
        <dbReference type="SAM" id="MobiDB-lite"/>
    </source>
</evidence>
<dbReference type="PROSITE" id="PS51421">
    <property type="entry name" value="RAS"/>
    <property type="match status" value="1"/>
</dbReference>
<accession>A0AAW2YJL6</accession>
<keyword evidence="6" id="KW-0342">GTP-binding</keyword>
<dbReference type="InterPro" id="IPR050227">
    <property type="entry name" value="Rab"/>
</dbReference>
<dbReference type="SMART" id="SM00177">
    <property type="entry name" value="ARF"/>
    <property type="match status" value="1"/>
</dbReference>
<evidence type="ECO:0000256" key="2">
    <source>
        <dbReference type="ARBA" id="ARBA00022448"/>
    </source>
</evidence>
<evidence type="ECO:0000256" key="1">
    <source>
        <dbReference type="ARBA" id="ARBA00006270"/>
    </source>
</evidence>
<comment type="similarity">
    <text evidence="1">Belongs to the small GTPase superfamily. Rab family.</text>
</comment>
<evidence type="ECO:0000313" key="10">
    <source>
        <dbReference type="EMBL" id="KAL0477274.1"/>
    </source>
</evidence>
<dbReference type="PRINTS" id="PR00449">
    <property type="entry name" value="RASTRNSFRMNG"/>
</dbReference>
<dbReference type="NCBIfam" id="TIGR00231">
    <property type="entry name" value="small_GTP"/>
    <property type="match status" value="1"/>
</dbReference>